<dbReference type="PANTHER" id="PTHR30290:SF79">
    <property type="entry name" value="DIPEPTIDE-BINDING PROTEIN DPPE"/>
    <property type="match status" value="1"/>
</dbReference>
<dbReference type="Gene3D" id="3.90.76.10">
    <property type="entry name" value="Dipeptide-binding Protein, Domain 1"/>
    <property type="match status" value="1"/>
</dbReference>
<dbReference type="InterPro" id="IPR000914">
    <property type="entry name" value="SBP_5_dom"/>
</dbReference>
<sequence length="473" mass="52907">MCWVRTTSAPPGPRAYADIWETDEGGNFVNPDATLNVQAPDDKTLVVTLSTPVSYWNELLAFPTYYPVREDVVADESWATDPSTYVSNGAYSLTGWEHNSVITLTKNEHYVDADKVTMPQIDFYLSDDTNNMLTNFENGSWQLIDSVPNNEIANLQANYPDEYFVEGQIGTYYVCWNINEDILPEGSGLTGVEAENAKAEIRNAISLLFDRNYIVESVAQGGQVPASSFVAMGITNADGSQFYETAGGNDYPGYFDVSAEAYTSNWDTAMETLKKYYDFDESTGMFTNFPSMTYLYNTDDSHKAIGEYLSGVLAGVGITLNLENQEWNTFLNTRKDGGYSIARNGWLADYNDPISFLDMWTSGSGNNDVQYGKGDHAAVAGYSLDLTPYGIDYKVENATWAETYDVLISEIKSCTDNNTRYDLMHLAEDMIMETGCIVPLYFYTDIYMLDSSVKGFYSNPLGYKYFMYCTIEG</sequence>
<comment type="caution">
    <text evidence="2">The sequence shown here is derived from an EMBL/GenBank/DDBJ whole genome shotgun (WGS) entry which is preliminary data.</text>
</comment>
<dbReference type="GO" id="GO:0015833">
    <property type="term" value="P:peptide transport"/>
    <property type="evidence" value="ECO:0007669"/>
    <property type="project" value="TreeGrafter"/>
</dbReference>
<dbReference type="SUPFAM" id="SSF53850">
    <property type="entry name" value="Periplasmic binding protein-like II"/>
    <property type="match status" value="1"/>
</dbReference>
<evidence type="ECO:0000313" key="3">
    <source>
        <dbReference type="Proteomes" id="UP000886741"/>
    </source>
</evidence>
<dbReference type="AlphaFoldDB" id="A0A9D1F7H7"/>
<gene>
    <name evidence="2" type="ORF">IAA83_00150</name>
</gene>
<dbReference type="InterPro" id="IPR039424">
    <property type="entry name" value="SBP_5"/>
</dbReference>
<protein>
    <submittedName>
        <fullName evidence="2">Peptide ABC transporter substrate-binding protein</fullName>
    </submittedName>
</protein>
<accession>A0A9D1F7H7</accession>
<organism evidence="2 3">
    <name type="scientific">Candidatus Avoscillospira avistercoris</name>
    <dbReference type="NCBI Taxonomy" id="2840707"/>
    <lineage>
        <taxon>Bacteria</taxon>
        <taxon>Bacillati</taxon>
        <taxon>Bacillota</taxon>
        <taxon>Clostridia</taxon>
        <taxon>Eubacteriales</taxon>
        <taxon>Oscillospiraceae</taxon>
        <taxon>Oscillospiraceae incertae sedis</taxon>
        <taxon>Candidatus Avoscillospira</taxon>
    </lineage>
</organism>
<proteinExistence type="predicted"/>
<dbReference type="GO" id="GO:0042597">
    <property type="term" value="C:periplasmic space"/>
    <property type="evidence" value="ECO:0007669"/>
    <property type="project" value="UniProtKB-ARBA"/>
</dbReference>
<dbReference type="EMBL" id="DVJJ01000004">
    <property type="protein sequence ID" value="HIS63764.1"/>
    <property type="molecule type" value="Genomic_DNA"/>
</dbReference>
<evidence type="ECO:0000259" key="1">
    <source>
        <dbReference type="Pfam" id="PF00496"/>
    </source>
</evidence>
<dbReference type="Proteomes" id="UP000886741">
    <property type="component" value="Unassembled WGS sequence"/>
</dbReference>
<dbReference type="PANTHER" id="PTHR30290">
    <property type="entry name" value="PERIPLASMIC BINDING COMPONENT OF ABC TRANSPORTER"/>
    <property type="match status" value="1"/>
</dbReference>
<reference evidence="2" key="2">
    <citation type="journal article" date="2021" name="PeerJ">
        <title>Extensive microbial diversity within the chicken gut microbiome revealed by metagenomics and culture.</title>
        <authorList>
            <person name="Gilroy R."/>
            <person name="Ravi A."/>
            <person name="Getino M."/>
            <person name="Pursley I."/>
            <person name="Horton D.L."/>
            <person name="Alikhan N.F."/>
            <person name="Baker D."/>
            <person name="Gharbi K."/>
            <person name="Hall N."/>
            <person name="Watson M."/>
            <person name="Adriaenssens E.M."/>
            <person name="Foster-Nyarko E."/>
            <person name="Jarju S."/>
            <person name="Secka A."/>
            <person name="Antonio M."/>
            <person name="Oren A."/>
            <person name="Chaudhuri R.R."/>
            <person name="La Ragione R."/>
            <person name="Hildebrand F."/>
            <person name="Pallen M.J."/>
        </authorList>
    </citation>
    <scope>NUCLEOTIDE SEQUENCE</scope>
    <source>
        <strain evidence="2">ChiBcec16-1751</strain>
    </source>
</reference>
<dbReference type="Pfam" id="PF00496">
    <property type="entry name" value="SBP_bac_5"/>
    <property type="match status" value="1"/>
</dbReference>
<dbReference type="Gene3D" id="3.10.105.10">
    <property type="entry name" value="Dipeptide-binding Protein, Domain 3"/>
    <property type="match status" value="1"/>
</dbReference>
<name>A0A9D1F7H7_9FIRM</name>
<dbReference type="Gene3D" id="3.40.190.10">
    <property type="entry name" value="Periplasmic binding protein-like II"/>
    <property type="match status" value="1"/>
</dbReference>
<dbReference type="PIRSF" id="PIRSF002741">
    <property type="entry name" value="MppA"/>
    <property type="match status" value="1"/>
</dbReference>
<dbReference type="GO" id="GO:1904680">
    <property type="term" value="F:peptide transmembrane transporter activity"/>
    <property type="evidence" value="ECO:0007669"/>
    <property type="project" value="TreeGrafter"/>
</dbReference>
<feature type="domain" description="Solute-binding protein family 5" evidence="1">
    <location>
        <begin position="18"/>
        <end position="367"/>
    </location>
</feature>
<dbReference type="CDD" id="cd08504">
    <property type="entry name" value="PBP2_OppA"/>
    <property type="match status" value="1"/>
</dbReference>
<evidence type="ECO:0000313" key="2">
    <source>
        <dbReference type="EMBL" id="HIS63764.1"/>
    </source>
</evidence>
<dbReference type="InterPro" id="IPR030678">
    <property type="entry name" value="Peptide/Ni-bd"/>
</dbReference>
<reference evidence="2" key="1">
    <citation type="submission" date="2020-10" db="EMBL/GenBank/DDBJ databases">
        <authorList>
            <person name="Gilroy R."/>
        </authorList>
    </citation>
    <scope>NUCLEOTIDE SEQUENCE</scope>
    <source>
        <strain evidence="2">ChiBcec16-1751</strain>
    </source>
</reference>
<dbReference type="GO" id="GO:0043190">
    <property type="term" value="C:ATP-binding cassette (ABC) transporter complex"/>
    <property type="evidence" value="ECO:0007669"/>
    <property type="project" value="InterPro"/>
</dbReference>